<organism evidence="4 5">
    <name type="scientific">Jimgerdemannia flammicorona</name>
    <dbReference type="NCBI Taxonomy" id="994334"/>
    <lineage>
        <taxon>Eukaryota</taxon>
        <taxon>Fungi</taxon>
        <taxon>Fungi incertae sedis</taxon>
        <taxon>Mucoromycota</taxon>
        <taxon>Mucoromycotina</taxon>
        <taxon>Endogonomycetes</taxon>
        <taxon>Endogonales</taxon>
        <taxon>Endogonaceae</taxon>
        <taxon>Jimgerdemannia</taxon>
    </lineage>
</organism>
<dbReference type="Gene3D" id="2.40.40.10">
    <property type="entry name" value="RlpA-like domain"/>
    <property type="match status" value="1"/>
</dbReference>
<dbReference type="CDD" id="cd22191">
    <property type="entry name" value="DPBB_RlpA_EXP_N-like"/>
    <property type="match status" value="1"/>
</dbReference>
<comment type="caution">
    <text evidence="4">The sequence shown here is derived from an EMBL/GenBank/DDBJ whole genome shotgun (WGS) entry which is preliminary data.</text>
</comment>
<feature type="region of interest" description="Disordered" evidence="2">
    <location>
        <begin position="24"/>
        <end position="73"/>
    </location>
</feature>
<keyword evidence="5" id="KW-1185">Reference proteome</keyword>
<evidence type="ECO:0008006" key="6">
    <source>
        <dbReference type="Google" id="ProtNLM"/>
    </source>
</evidence>
<dbReference type="Proteomes" id="UP000268093">
    <property type="component" value="Unassembled WGS sequence"/>
</dbReference>
<name>A0A433DB47_9FUNG</name>
<dbReference type="SUPFAM" id="SSF50685">
    <property type="entry name" value="Barwin-like endoglucanases"/>
    <property type="match status" value="1"/>
</dbReference>
<dbReference type="InterPro" id="IPR036908">
    <property type="entry name" value="RlpA-like_sf"/>
</dbReference>
<gene>
    <name evidence="4" type="ORF">BC936DRAFT_145026</name>
</gene>
<keyword evidence="1 3" id="KW-0732">Signal</keyword>
<dbReference type="AlphaFoldDB" id="A0A433DB47"/>
<protein>
    <recommendedName>
        <fullName evidence="6">RlpA-like double-psi beta-barrel-protein domain-containing protein-containing protein</fullName>
    </recommendedName>
</protein>
<evidence type="ECO:0000313" key="4">
    <source>
        <dbReference type="EMBL" id="RUP48046.1"/>
    </source>
</evidence>
<evidence type="ECO:0000256" key="2">
    <source>
        <dbReference type="SAM" id="MobiDB-lite"/>
    </source>
</evidence>
<feature type="signal peptide" evidence="3">
    <location>
        <begin position="1"/>
        <end position="22"/>
    </location>
</feature>
<evidence type="ECO:0000256" key="1">
    <source>
        <dbReference type="ARBA" id="ARBA00022729"/>
    </source>
</evidence>
<dbReference type="EMBL" id="RBNI01003780">
    <property type="protein sequence ID" value="RUP48046.1"/>
    <property type="molecule type" value="Genomic_DNA"/>
</dbReference>
<dbReference type="InterPro" id="IPR051477">
    <property type="entry name" value="Expansin_CellWall"/>
</dbReference>
<reference evidence="4 5" key="1">
    <citation type="journal article" date="2018" name="New Phytol.">
        <title>Phylogenomics of Endogonaceae and evolution of mycorrhizas within Mucoromycota.</title>
        <authorList>
            <person name="Chang Y."/>
            <person name="Desiro A."/>
            <person name="Na H."/>
            <person name="Sandor L."/>
            <person name="Lipzen A."/>
            <person name="Clum A."/>
            <person name="Barry K."/>
            <person name="Grigoriev I.V."/>
            <person name="Martin F.M."/>
            <person name="Stajich J.E."/>
            <person name="Smith M.E."/>
            <person name="Bonito G."/>
            <person name="Spatafora J.W."/>
        </authorList>
    </citation>
    <scope>NUCLEOTIDE SEQUENCE [LARGE SCALE GENOMIC DNA]</scope>
    <source>
        <strain evidence="4 5">GMNB39</strain>
    </source>
</reference>
<feature type="compositionally biased region" description="Basic residues" evidence="2">
    <location>
        <begin position="30"/>
        <end position="46"/>
    </location>
</feature>
<evidence type="ECO:0000313" key="5">
    <source>
        <dbReference type="Proteomes" id="UP000268093"/>
    </source>
</evidence>
<feature type="compositionally biased region" description="Low complexity" evidence="2">
    <location>
        <begin position="47"/>
        <end position="61"/>
    </location>
</feature>
<sequence length="150" mass="15918">MRYITLLTLAVLVLAVQTVAQGDDNEWGRGRSKGRRGKKGKGKKTSTKTTKTTKPTTTTNKPPKPTPGGSYTVKNVKGTMYGKSLDGNACNISGADPAVAVNPSWFKSDNTNNDPICGKTMTITNSKGKTMTARVVDQCVTCGGDNIDMT</sequence>
<proteinExistence type="predicted"/>
<accession>A0A433DB47</accession>
<dbReference type="PANTHER" id="PTHR31836:SF28">
    <property type="entry name" value="SRCR DOMAIN-CONTAINING PROTEIN-RELATED"/>
    <property type="match status" value="1"/>
</dbReference>
<dbReference type="PANTHER" id="PTHR31836">
    <property type="match status" value="1"/>
</dbReference>
<feature type="chain" id="PRO_5019297254" description="RlpA-like double-psi beta-barrel-protein domain-containing protein-containing protein" evidence="3">
    <location>
        <begin position="23"/>
        <end position="150"/>
    </location>
</feature>
<dbReference type="OrthoDB" id="406505at2759"/>
<evidence type="ECO:0000256" key="3">
    <source>
        <dbReference type="SAM" id="SignalP"/>
    </source>
</evidence>